<evidence type="ECO:0000256" key="3">
    <source>
        <dbReference type="RuleBase" id="RU000389"/>
    </source>
</evidence>
<proteinExistence type="inferred from homology"/>
<organism evidence="4 5">
    <name type="scientific">Exilibacterium tricleocarpae</name>
    <dbReference type="NCBI Taxonomy" id="2591008"/>
    <lineage>
        <taxon>Bacteria</taxon>
        <taxon>Pseudomonadati</taxon>
        <taxon>Pseudomonadota</taxon>
        <taxon>Gammaproteobacteria</taxon>
        <taxon>Cellvibrionales</taxon>
        <taxon>Cellvibrionaceae</taxon>
        <taxon>Exilibacterium</taxon>
    </lineage>
</organism>
<dbReference type="AlphaFoldDB" id="A0A545SP18"/>
<evidence type="ECO:0000256" key="2">
    <source>
        <dbReference type="ARBA" id="ARBA00022481"/>
    </source>
</evidence>
<name>A0A545SP18_9GAMM</name>
<dbReference type="InterPro" id="IPR001082">
    <property type="entry name" value="Pilin"/>
</dbReference>
<dbReference type="Proteomes" id="UP000319732">
    <property type="component" value="Unassembled WGS sequence"/>
</dbReference>
<sequence>MPTKPRGFTLIEMVVVLAVVAILLTLALPDSSRTIVRTQMRESLKLIEHYQPLISAGYRSTGVFPADNEAAGIPPADKIIGNYVTAIVLEKGAFHLQFGNKIRNDLDGKRLSIRPVYVPNSPQSPVSWICGNDSIPTGMAAAGSNRTDIDSEFLPFHCR</sequence>
<accession>A0A545SP18</accession>
<dbReference type="Gene3D" id="3.30.700.10">
    <property type="entry name" value="Glycoprotein, Type 4 Pilin"/>
    <property type="match status" value="1"/>
</dbReference>
<comment type="similarity">
    <text evidence="1 3">Belongs to the N-Me-Phe pilin family.</text>
</comment>
<dbReference type="Pfam" id="PF00114">
    <property type="entry name" value="Pilin"/>
    <property type="match status" value="1"/>
</dbReference>
<dbReference type="PROSITE" id="PS00409">
    <property type="entry name" value="PROKAR_NTER_METHYL"/>
    <property type="match status" value="1"/>
</dbReference>
<protein>
    <submittedName>
        <fullName evidence="4">Prepilin-type N-terminal cleavage/methylation domain-containing protein</fullName>
    </submittedName>
</protein>
<keyword evidence="5" id="KW-1185">Reference proteome</keyword>
<dbReference type="EMBL" id="VHSG01000039">
    <property type="protein sequence ID" value="TQV66701.1"/>
    <property type="molecule type" value="Genomic_DNA"/>
</dbReference>
<dbReference type="InterPro" id="IPR045584">
    <property type="entry name" value="Pilin-like"/>
</dbReference>
<reference evidence="4 5" key="1">
    <citation type="submission" date="2019-06" db="EMBL/GenBank/DDBJ databases">
        <title>Whole genome sequence for Cellvibrionaceae sp. R142.</title>
        <authorList>
            <person name="Wang G."/>
        </authorList>
    </citation>
    <scope>NUCLEOTIDE SEQUENCE [LARGE SCALE GENOMIC DNA]</scope>
    <source>
        <strain evidence="4 5">R142</strain>
    </source>
</reference>
<keyword evidence="3" id="KW-0281">Fimbrium</keyword>
<dbReference type="GO" id="GO:0007155">
    <property type="term" value="P:cell adhesion"/>
    <property type="evidence" value="ECO:0007669"/>
    <property type="project" value="InterPro"/>
</dbReference>
<gene>
    <name evidence="4" type="ORF">FKG94_26770</name>
</gene>
<evidence type="ECO:0000313" key="5">
    <source>
        <dbReference type="Proteomes" id="UP000319732"/>
    </source>
</evidence>
<dbReference type="OrthoDB" id="5918848at2"/>
<dbReference type="RefSeq" id="WP_142930023.1">
    <property type="nucleotide sequence ID" value="NZ_ML660115.1"/>
</dbReference>
<keyword evidence="2" id="KW-0488">Methylation</keyword>
<dbReference type="Pfam" id="PF07963">
    <property type="entry name" value="N_methyl"/>
    <property type="match status" value="1"/>
</dbReference>
<dbReference type="SUPFAM" id="SSF54523">
    <property type="entry name" value="Pili subunits"/>
    <property type="match status" value="1"/>
</dbReference>
<comment type="caution">
    <text evidence="4">The sequence shown here is derived from an EMBL/GenBank/DDBJ whole genome shotgun (WGS) entry which is preliminary data.</text>
</comment>
<evidence type="ECO:0000256" key="1">
    <source>
        <dbReference type="ARBA" id="ARBA00005233"/>
    </source>
</evidence>
<dbReference type="InterPro" id="IPR012902">
    <property type="entry name" value="N_methyl_site"/>
</dbReference>
<dbReference type="GO" id="GO:0009289">
    <property type="term" value="C:pilus"/>
    <property type="evidence" value="ECO:0007669"/>
    <property type="project" value="InterPro"/>
</dbReference>
<evidence type="ECO:0000313" key="4">
    <source>
        <dbReference type="EMBL" id="TQV66701.1"/>
    </source>
</evidence>
<dbReference type="NCBIfam" id="TIGR02532">
    <property type="entry name" value="IV_pilin_GFxxxE"/>
    <property type="match status" value="1"/>
</dbReference>